<name>A0AAV1JUX0_9NEOP</name>
<reference evidence="4 5" key="1">
    <citation type="submission" date="2023-11" db="EMBL/GenBank/DDBJ databases">
        <authorList>
            <person name="Okamura Y."/>
        </authorList>
    </citation>
    <scope>NUCLEOTIDE SEQUENCE [LARGE SCALE GENOMIC DNA]</scope>
</reference>
<evidence type="ECO:0000259" key="3">
    <source>
        <dbReference type="Pfam" id="PF00685"/>
    </source>
</evidence>
<dbReference type="AlphaFoldDB" id="A0AAV1JUX0"/>
<dbReference type="Proteomes" id="UP001497472">
    <property type="component" value="Unassembled WGS sequence"/>
</dbReference>
<dbReference type="Pfam" id="PF00685">
    <property type="entry name" value="Sulfotransfer_1"/>
    <property type="match status" value="1"/>
</dbReference>
<dbReference type="InterPro" id="IPR000863">
    <property type="entry name" value="Sulfotransferase_dom"/>
</dbReference>
<dbReference type="SUPFAM" id="SSF52540">
    <property type="entry name" value="P-loop containing nucleoside triphosphate hydrolases"/>
    <property type="match status" value="1"/>
</dbReference>
<comment type="caution">
    <text evidence="4">The sequence shown here is derived from an EMBL/GenBank/DDBJ whole genome shotgun (WGS) entry which is preliminary data.</text>
</comment>
<organism evidence="4 5">
    <name type="scientific">Leptosia nina</name>
    <dbReference type="NCBI Taxonomy" id="320188"/>
    <lineage>
        <taxon>Eukaryota</taxon>
        <taxon>Metazoa</taxon>
        <taxon>Ecdysozoa</taxon>
        <taxon>Arthropoda</taxon>
        <taxon>Hexapoda</taxon>
        <taxon>Insecta</taxon>
        <taxon>Pterygota</taxon>
        <taxon>Neoptera</taxon>
        <taxon>Endopterygota</taxon>
        <taxon>Lepidoptera</taxon>
        <taxon>Glossata</taxon>
        <taxon>Ditrysia</taxon>
        <taxon>Papilionoidea</taxon>
        <taxon>Pieridae</taxon>
        <taxon>Pierinae</taxon>
        <taxon>Leptosia</taxon>
    </lineage>
</organism>
<evidence type="ECO:0000313" key="5">
    <source>
        <dbReference type="Proteomes" id="UP001497472"/>
    </source>
</evidence>
<keyword evidence="2" id="KW-0808">Transferase</keyword>
<proteinExistence type="inferred from homology"/>
<gene>
    <name evidence="4" type="ORF">LNINA_LOCUS11683</name>
</gene>
<dbReference type="Gene3D" id="3.40.50.300">
    <property type="entry name" value="P-loop containing nucleotide triphosphate hydrolases"/>
    <property type="match status" value="1"/>
</dbReference>
<sequence length="364" mass="42071">MAFPLHIQNVDEDLAQELMEHYTGELTGFVRVGPSGYFLPHKYKEQAKDIYNMPIRSDDTFVVTYPRSGTTWTQELIWLLKNNLDFDTAKKTPLGNRFPYLEFSVLVHPVYEKFMIEENKESPARLSSVQAALLPSAQKAANIPSPRFIKSHLPLSLLPPGLLDTAKVVYVARDPRDAAVSHYHLSRLYRIQGAPKDFKTYWNYLIRGLHHFAPILDHIKEAWKLREHPNLLFIFYEDLSKDLPATIRRVAKFLGKQLTKDQILKLCDHLSFNNFKDNSAVNEMLLGKIDFLVKGEAPFIRKGKVGGWRDYFDAEMMEQADRWLLQNLADSDLRFPSWDLSYKTPSKGINAINVEYIRAKQGRD</sequence>
<feature type="domain" description="Sulfotransferase" evidence="3">
    <location>
        <begin position="58"/>
        <end position="331"/>
    </location>
</feature>
<dbReference type="EMBL" id="CAVLEF010000156">
    <property type="protein sequence ID" value="CAK1552652.1"/>
    <property type="molecule type" value="Genomic_DNA"/>
</dbReference>
<dbReference type="PANTHER" id="PTHR11783">
    <property type="entry name" value="SULFOTRANSFERASE SULT"/>
    <property type="match status" value="1"/>
</dbReference>
<evidence type="ECO:0000256" key="1">
    <source>
        <dbReference type="ARBA" id="ARBA00005771"/>
    </source>
</evidence>
<dbReference type="GO" id="GO:0008146">
    <property type="term" value="F:sulfotransferase activity"/>
    <property type="evidence" value="ECO:0007669"/>
    <property type="project" value="InterPro"/>
</dbReference>
<keyword evidence="5" id="KW-1185">Reference proteome</keyword>
<evidence type="ECO:0000313" key="4">
    <source>
        <dbReference type="EMBL" id="CAK1552652.1"/>
    </source>
</evidence>
<accession>A0AAV1JUX0</accession>
<protein>
    <recommendedName>
        <fullName evidence="3">Sulfotransferase domain-containing protein</fullName>
    </recommendedName>
</protein>
<dbReference type="InterPro" id="IPR027417">
    <property type="entry name" value="P-loop_NTPase"/>
</dbReference>
<comment type="similarity">
    <text evidence="1">Belongs to the sulfotransferase 1 family.</text>
</comment>
<evidence type="ECO:0000256" key="2">
    <source>
        <dbReference type="ARBA" id="ARBA00022679"/>
    </source>
</evidence>